<feature type="signal peptide" evidence="1">
    <location>
        <begin position="1"/>
        <end position="19"/>
    </location>
</feature>
<dbReference type="OrthoDB" id="4202326at2"/>
<dbReference type="Proteomes" id="UP000431901">
    <property type="component" value="Unassembled WGS sequence"/>
</dbReference>
<sequence length="177" mass="18414">MVRRVIGGIALAGVMVVSAAGCGGGDDKKSGPELAWAGKVCSYLKADTAKVPMPGLDAKNAKEAKDSMLTFMNTMKTRLATQQRNLETAGTPPVSSAKPAYNTALANLAKIQTQLTSAISTLDKAKVTDSKSLTKALSPYSQQLAQFSGYQGPVKDLSTNAELNTAFKDAPQCSGLA</sequence>
<evidence type="ECO:0000313" key="2">
    <source>
        <dbReference type="EMBL" id="MXQ66822.1"/>
    </source>
</evidence>
<dbReference type="AlphaFoldDB" id="A0A6I4WJP3"/>
<proteinExistence type="predicted"/>
<gene>
    <name evidence="2" type="ORF">GQ466_22655</name>
</gene>
<dbReference type="RefSeq" id="WP_161105015.1">
    <property type="nucleotide sequence ID" value="NZ_JBHLYI010000003.1"/>
</dbReference>
<reference evidence="2 3" key="1">
    <citation type="submission" date="2019-12" db="EMBL/GenBank/DDBJ databases">
        <title>Nocardia macrotermitis sp. nov. and Nocardia aurantia sp. nov., isolated from the gut of the fungus growing-termite Macrotermes natalensis.</title>
        <authorList>
            <person name="Christine B."/>
            <person name="Rene B."/>
        </authorList>
    </citation>
    <scope>NUCLEOTIDE SEQUENCE [LARGE SCALE GENOMIC DNA]</scope>
    <source>
        <strain evidence="2 3">DSM 102126</strain>
    </source>
</reference>
<evidence type="ECO:0000256" key="1">
    <source>
        <dbReference type="SAM" id="SignalP"/>
    </source>
</evidence>
<keyword evidence="3" id="KW-1185">Reference proteome</keyword>
<name>A0A6I4WJP3_9ACTN</name>
<comment type="caution">
    <text evidence="2">The sequence shown here is derived from an EMBL/GenBank/DDBJ whole genome shotgun (WGS) entry which is preliminary data.</text>
</comment>
<protein>
    <recommendedName>
        <fullName evidence="4">Small secreted protein</fullName>
    </recommendedName>
</protein>
<evidence type="ECO:0008006" key="4">
    <source>
        <dbReference type="Google" id="ProtNLM"/>
    </source>
</evidence>
<dbReference type="EMBL" id="WUTW01000005">
    <property type="protein sequence ID" value="MXQ66822.1"/>
    <property type="molecule type" value="Genomic_DNA"/>
</dbReference>
<dbReference type="PROSITE" id="PS51257">
    <property type="entry name" value="PROKAR_LIPOPROTEIN"/>
    <property type="match status" value="1"/>
</dbReference>
<keyword evidence="1" id="KW-0732">Signal</keyword>
<accession>A0A6I4WJP3</accession>
<evidence type="ECO:0000313" key="3">
    <source>
        <dbReference type="Proteomes" id="UP000431901"/>
    </source>
</evidence>
<feature type="chain" id="PRO_5026149402" description="Small secreted protein" evidence="1">
    <location>
        <begin position="20"/>
        <end position="177"/>
    </location>
</feature>
<organism evidence="2 3">
    <name type="scientific">Actinomadura rayongensis</name>
    <dbReference type="NCBI Taxonomy" id="1429076"/>
    <lineage>
        <taxon>Bacteria</taxon>
        <taxon>Bacillati</taxon>
        <taxon>Actinomycetota</taxon>
        <taxon>Actinomycetes</taxon>
        <taxon>Streptosporangiales</taxon>
        <taxon>Thermomonosporaceae</taxon>
        <taxon>Actinomadura</taxon>
    </lineage>
</organism>